<reference evidence="6" key="1">
    <citation type="submission" date="2023-03" db="EMBL/GenBank/DDBJ databases">
        <title>Andean soil-derived lignocellulolytic bacterial consortium as a source of novel taxa and putative plastic-active enzymes.</title>
        <authorList>
            <person name="Diaz-Garcia L."/>
            <person name="Chuvochina M."/>
            <person name="Feuerriegel G."/>
            <person name="Bunk B."/>
            <person name="Sproer C."/>
            <person name="Streit W.R."/>
            <person name="Rodriguez L.M."/>
            <person name="Overmann J."/>
            <person name="Jimenez D.J."/>
        </authorList>
    </citation>
    <scope>NUCLEOTIDE SEQUENCE</scope>
    <source>
        <strain evidence="6">MAG 7</strain>
    </source>
</reference>
<evidence type="ECO:0000313" key="7">
    <source>
        <dbReference type="Proteomes" id="UP001220610"/>
    </source>
</evidence>
<dbReference type="InterPro" id="IPR050204">
    <property type="entry name" value="AraC_XylS_family_regulators"/>
</dbReference>
<accession>A0AAJ5WUU4</accession>
<dbReference type="InterPro" id="IPR018060">
    <property type="entry name" value="HTH_AraC"/>
</dbReference>
<dbReference type="GO" id="GO:0043565">
    <property type="term" value="F:sequence-specific DNA binding"/>
    <property type="evidence" value="ECO:0007669"/>
    <property type="project" value="InterPro"/>
</dbReference>
<gene>
    <name evidence="6" type="ORF">P0Y53_00745</name>
</gene>
<keyword evidence="1" id="KW-0805">Transcription regulation</keyword>
<keyword evidence="4" id="KW-0804">Transcription</keyword>
<dbReference type="SMART" id="SM00342">
    <property type="entry name" value="HTH_ARAC"/>
    <property type="match status" value="1"/>
</dbReference>
<dbReference type="Proteomes" id="UP001220610">
    <property type="component" value="Chromosome"/>
</dbReference>
<dbReference type="Pfam" id="PF02311">
    <property type="entry name" value="AraC_binding"/>
    <property type="match status" value="1"/>
</dbReference>
<evidence type="ECO:0000313" key="6">
    <source>
        <dbReference type="EMBL" id="WEK36013.1"/>
    </source>
</evidence>
<dbReference type="CDD" id="cd02208">
    <property type="entry name" value="cupin_RmlC-like"/>
    <property type="match status" value="1"/>
</dbReference>
<protein>
    <submittedName>
        <fullName evidence="6">AraC family transcriptional regulator</fullName>
    </submittedName>
</protein>
<evidence type="ECO:0000256" key="2">
    <source>
        <dbReference type="ARBA" id="ARBA00023125"/>
    </source>
</evidence>
<organism evidence="6 7">
    <name type="scientific">Candidatus Pseudobacter hemicellulosilyticus</name>
    <dbReference type="NCBI Taxonomy" id="3121375"/>
    <lineage>
        <taxon>Bacteria</taxon>
        <taxon>Pseudomonadati</taxon>
        <taxon>Bacteroidota</taxon>
        <taxon>Chitinophagia</taxon>
        <taxon>Chitinophagales</taxon>
        <taxon>Chitinophagaceae</taxon>
        <taxon>Pseudobacter</taxon>
    </lineage>
</organism>
<sequence length="337" mass="38619">MQLDIHSTRNRTILDFRSMHIARLCVLGRYQYQRAEKDLQAHRHPGMMEICYYEKGSQLFAVGKEQYVVKGGDVFIHFPGEEHGSGGFPEEKGRLYWLILQMPGASVRSGPDAGVDYLLQQLVRPQKRHFRGSSELKKYLEAIFMLMRGQSPGSYQEAGNTKKIGSVKNTDETERAARRQRGSNTRLDKNILAIRLRLLVQQFLLAVLEKRDTKQQPTDNARLQQVLQWIESRLTEEVSISMLAREANLSESRFKAWFKELSGYTPLDYVQRRRVQLALERIAADPGVSLKGLAYELNFSSQQYFSAVVKKFTGHPPFFFSRKQKFPKAGGLGQGAR</sequence>
<proteinExistence type="predicted"/>
<dbReference type="SUPFAM" id="SSF51215">
    <property type="entry name" value="Regulatory protein AraC"/>
    <property type="match status" value="1"/>
</dbReference>
<dbReference type="InterPro" id="IPR014710">
    <property type="entry name" value="RmlC-like_jellyroll"/>
</dbReference>
<dbReference type="Gene3D" id="2.60.120.10">
    <property type="entry name" value="Jelly Rolls"/>
    <property type="match status" value="1"/>
</dbReference>
<dbReference type="PROSITE" id="PS01124">
    <property type="entry name" value="HTH_ARAC_FAMILY_2"/>
    <property type="match status" value="1"/>
</dbReference>
<evidence type="ECO:0000256" key="1">
    <source>
        <dbReference type="ARBA" id="ARBA00023015"/>
    </source>
</evidence>
<keyword evidence="2" id="KW-0238">DNA-binding</keyword>
<name>A0AAJ5WUU4_9BACT</name>
<evidence type="ECO:0000256" key="3">
    <source>
        <dbReference type="ARBA" id="ARBA00023159"/>
    </source>
</evidence>
<dbReference type="GO" id="GO:0003700">
    <property type="term" value="F:DNA-binding transcription factor activity"/>
    <property type="evidence" value="ECO:0007669"/>
    <property type="project" value="InterPro"/>
</dbReference>
<dbReference type="InterPro" id="IPR003313">
    <property type="entry name" value="AraC-bd"/>
</dbReference>
<dbReference type="InterPro" id="IPR037923">
    <property type="entry name" value="HTH-like"/>
</dbReference>
<dbReference type="EMBL" id="CP119311">
    <property type="protein sequence ID" value="WEK36013.1"/>
    <property type="molecule type" value="Genomic_DNA"/>
</dbReference>
<evidence type="ECO:0000256" key="4">
    <source>
        <dbReference type="ARBA" id="ARBA00023163"/>
    </source>
</evidence>
<evidence type="ECO:0000259" key="5">
    <source>
        <dbReference type="PROSITE" id="PS01124"/>
    </source>
</evidence>
<dbReference type="InterPro" id="IPR009057">
    <property type="entry name" value="Homeodomain-like_sf"/>
</dbReference>
<dbReference type="Gene3D" id="1.10.10.60">
    <property type="entry name" value="Homeodomain-like"/>
    <property type="match status" value="2"/>
</dbReference>
<dbReference type="PROSITE" id="PS00041">
    <property type="entry name" value="HTH_ARAC_FAMILY_1"/>
    <property type="match status" value="1"/>
</dbReference>
<dbReference type="Pfam" id="PF12833">
    <property type="entry name" value="HTH_18"/>
    <property type="match status" value="1"/>
</dbReference>
<dbReference type="SUPFAM" id="SSF46689">
    <property type="entry name" value="Homeodomain-like"/>
    <property type="match status" value="1"/>
</dbReference>
<dbReference type="PANTHER" id="PTHR46796">
    <property type="entry name" value="HTH-TYPE TRANSCRIPTIONAL ACTIVATOR RHAS-RELATED"/>
    <property type="match status" value="1"/>
</dbReference>
<keyword evidence="3" id="KW-0010">Activator</keyword>
<dbReference type="AlphaFoldDB" id="A0AAJ5WUU4"/>
<feature type="domain" description="HTH araC/xylS-type" evidence="5">
    <location>
        <begin position="224"/>
        <end position="323"/>
    </location>
</feature>
<dbReference type="InterPro" id="IPR018062">
    <property type="entry name" value="HTH_AraC-typ_CS"/>
</dbReference>